<reference evidence="3" key="1">
    <citation type="submission" date="2022-03" db="EMBL/GenBank/DDBJ databases">
        <authorList>
            <person name="Tunstrom K."/>
        </authorList>
    </citation>
    <scope>NUCLEOTIDE SEQUENCE</scope>
</reference>
<accession>A0AAU9TWA3</accession>
<dbReference type="SUPFAM" id="SSF89733">
    <property type="entry name" value="L-sulfolactate dehydrogenase-like"/>
    <property type="match status" value="1"/>
</dbReference>
<dbReference type="PANTHER" id="PTHR11091:SF0">
    <property type="entry name" value="MALATE DEHYDROGENASE"/>
    <property type="match status" value="1"/>
</dbReference>
<dbReference type="EMBL" id="CAKOGL010000008">
    <property type="protein sequence ID" value="CAH2089767.1"/>
    <property type="molecule type" value="Genomic_DNA"/>
</dbReference>
<dbReference type="Pfam" id="PF02615">
    <property type="entry name" value="Ldh_2"/>
    <property type="match status" value="1"/>
</dbReference>
<comment type="caution">
    <text evidence="3">The sequence shown here is derived from an EMBL/GenBank/DDBJ whole genome shotgun (WGS) entry which is preliminary data.</text>
</comment>
<evidence type="ECO:0000313" key="4">
    <source>
        <dbReference type="Proteomes" id="UP001153954"/>
    </source>
</evidence>
<dbReference type="Proteomes" id="UP001153954">
    <property type="component" value="Unassembled WGS sequence"/>
</dbReference>
<organism evidence="3 4">
    <name type="scientific">Euphydryas editha</name>
    <name type="common">Edith's checkerspot</name>
    <dbReference type="NCBI Taxonomy" id="104508"/>
    <lineage>
        <taxon>Eukaryota</taxon>
        <taxon>Metazoa</taxon>
        <taxon>Ecdysozoa</taxon>
        <taxon>Arthropoda</taxon>
        <taxon>Hexapoda</taxon>
        <taxon>Insecta</taxon>
        <taxon>Pterygota</taxon>
        <taxon>Neoptera</taxon>
        <taxon>Endopterygota</taxon>
        <taxon>Lepidoptera</taxon>
        <taxon>Glossata</taxon>
        <taxon>Ditrysia</taxon>
        <taxon>Papilionoidea</taxon>
        <taxon>Nymphalidae</taxon>
        <taxon>Nymphalinae</taxon>
        <taxon>Euphydryas</taxon>
    </lineage>
</organism>
<dbReference type="InterPro" id="IPR036111">
    <property type="entry name" value="Mal/L-sulfo/L-lacto_DH-like_sf"/>
</dbReference>
<evidence type="ECO:0000313" key="3">
    <source>
        <dbReference type="EMBL" id="CAH2089767.1"/>
    </source>
</evidence>
<comment type="similarity">
    <text evidence="1">Belongs to the LDH2/MDH2 oxidoreductase family.</text>
</comment>
<sequence>MPEVSVKEAERFMVESLVAAGAPLSEAKAHADLLLHADIVGHFSHGMNRLEFYINNIKLGVCKPNAMPVVLKETVATAWVDGCDGLGATVGNFCMDLAIKKAKECGVGWVAVKRCNHYGMAGYWTLKAEKEGLIGMSFTNSSPVMVPTRAKQSANGTNPISMAAPAMGGDSIVVDMATTTAAMGKVEVQIRKGEPIPEGWALGPDGKTTTDPEVAFDTARLLPLGGFEKTSGYKGFCLSTMVEIFCSGLSGSRSTHNIPPWSHNQTDAPNLGQCFVAVDPGCFAPGFEQRVAECLQHWRNLEPVDPSLPVLAPGDKERNNAKITVARGTIIYPQSQVESYQRMAARIGVRPLEIVNMQCSK</sequence>
<evidence type="ECO:0008006" key="5">
    <source>
        <dbReference type="Google" id="ProtNLM"/>
    </source>
</evidence>
<evidence type="ECO:0000256" key="2">
    <source>
        <dbReference type="ARBA" id="ARBA00023002"/>
    </source>
</evidence>
<dbReference type="PANTHER" id="PTHR11091">
    <property type="entry name" value="OXIDOREDUCTASE-RELATED"/>
    <property type="match status" value="1"/>
</dbReference>
<dbReference type="InterPro" id="IPR043143">
    <property type="entry name" value="Mal/L-sulf/L-lact_DH-like_NADP"/>
</dbReference>
<dbReference type="Gene3D" id="1.10.1530.10">
    <property type="match status" value="1"/>
</dbReference>
<keyword evidence="4" id="KW-1185">Reference proteome</keyword>
<proteinExistence type="inferred from homology"/>
<dbReference type="Gene3D" id="3.30.1370.60">
    <property type="entry name" value="Hypothetical oxidoreductase yiak, domain 2"/>
    <property type="match status" value="1"/>
</dbReference>
<name>A0AAU9TWA3_EUPED</name>
<dbReference type="InterPro" id="IPR043144">
    <property type="entry name" value="Mal/L-sulf/L-lact_DH-like_ah"/>
</dbReference>
<dbReference type="AlphaFoldDB" id="A0AAU9TWA3"/>
<dbReference type="InterPro" id="IPR003767">
    <property type="entry name" value="Malate/L-lactate_DH-like"/>
</dbReference>
<protein>
    <recommendedName>
        <fullName evidence="5">Malate dehydrogenase</fullName>
    </recommendedName>
</protein>
<evidence type="ECO:0000256" key="1">
    <source>
        <dbReference type="ARBA" id="ARBA00006056"/>
    </source>
</evidence>
<keyword evidence="2" id="KW-0560">Oxidoreductase</keyword>
<dbReference type="GO" id="GO:0016491">
    <property type="term" value="F:oxidoreductase activity"/>
    <property type="evidence" value="ECO:0007669"/>
    <property type="project" value="UniProtKB-KW"/>
</dbReference>
<gene>
    <name evidence="3" type="ORF">EEDITHA_LOCUS5788</name>
</gene>